<feature type="region of interest" description="Disordered" evidence="1">
    <location>
        <begin position="269"/>
        <end position="313"/>
    </location>
</feature>
<feature type="compositionally biased region" description="Low complexity" evidence="1">
    <location>
        <begin position="921"/>
        <end position="936"/>
    </location>
</feature>
<feature type="region of interest" description="Disordered" evidence="1">
    <location>
        <begin position="1480"/>
        <end position="1500"/>
    </location>
</feature>
<feature type="region of interest" description="Disordered" evidence="1">
    <location>
        <begin position="802"/>
        <end position="836"/>
    </location>
</feature>
<feature type="compositionally biased region" description="Basic and acidic residues" evidence="1">
    <location>
        <begin position="184"/>
        <end position="199"/>
    </location>
</feature>
<dbReference type="PANTHER" id="PTHR47471">
    <property type="entry name" value="GYF DOMAIN-CONTAINING PROTEIN"/>
    <property type="match status" value="1"/>
</dbReference>
<keyword evidence="4" id="KW-1185">Reference proteome</keyword>
<feature type="compositionally biased region" description="Pro residues" evidence="1">
    <location>
        <begin position="697"/>
        <end position="706"/>
    </location>
</feature>
<feature type="region of interest" description="Disordered" evidence="1">
    <location>
        <begin position="1053"/>
        <end position="1106"/>
    </location>
</feature>
<feature type="compositionally biased region" description="Low complexity" evidence="1">
    <location>
        <begin position="293"/>
        <end position="311"/>
    </location>
</feature>
<feature type="compositionally biased region" description="Polar residues" evidence="1">
    <location>
        <begin position="949"/>
        <end position="958"/>
    </location>
</feature>
<feature type="region of interest" description="Disordered" evidence="1">
    <location>
        <begin position="1213"/>
        <end position="1274"/>
    </location>
</feature>
<evidence type="ECO:0000313" key="3">
    <source>
        <dbReference type="EMBL" id="EFJ40027.1"/>
    </source>
</evidence>
<dbReference type="PANTHER" id="PTHR47471:SF1">
    <property type="entry name" value="PROTEIN ESSENTIAL FOR POTEXVIRUS ACCUMULATION 1"/>
    <property type="match status" value="1"/>
</dbReference>
<dbReference type="Pfam" id="PF02213">
    <property type="entry name" value="GYF"/>
    <property type="match status" value="1"/>
</dbReference>
<evidence type="ECO:0000256" key="1">
    <source>
        <dbReference type="SAM" id="MobiDB-lite"/>
    </source>
</evidence>
<gene>
    <name evidence="3" type="ORF">VOLCADRAFT_108378</name>
</gene>
<dbReference type="GeneID" id="9621206"/>
<dbReference type="PROSITE" id="PS50829">
    <property type="entry name" value="GYF"/>
    <property type="match status" value="1"/>
</dbReference>
<feature type="region of interest" description="Disordered" evidence="1">
    <location>
        <begin position="649"/>
        <end position="747"/>
    </location>
</feature>
<dbReference type="OrthoDB" id="6415790at2759"/>
<feature type="domain" description="GYF" evidence="2">
    <location>
        <begin position="326"/>
        <end position="376"/>
    </location>
</feature>
<feature type="compositionally biased region" description="Low complexity" evidence="1">
    <location>
        <begin position="172"/>
        <end position="183"/>
    </location>
</feature>
<dbReference type="Gene3D" id="3.30.1490.40">
    <property type="match status" value="1"/>
</dbReference>
<feature type="compositionally biased region" description="Pro residues" evidence="1">
    <location>
        <begin position="713"/>
        <end position="722"/>
    </location>
</feature>
<feature type="region of interest" description="Disordered" evidence="1">
    <location>
        <begin position="1522"/>
        <end position="1549"/>
    </location>
</feature>
<feature type="compositionally biased region" description="Gly residues" evidence="1">
    <location>
        <begin position="1532"/>
        <end position="1542"/>
    </location>
</feature>
<feature type="region of interest" description="Disordered" evidence="1">
    <location>
        <begin position="1122"/>
        <end position="1142"/>
    </location>
</feature>
<dbReference type="KEGG" id="vcn:VOLCADRAFT_108378"/>
<dbReference type="EMBL" id="GL378430">
    <property type="protein sequence ID" value="EFJ40027.1"/>
    <property type="molecule type" value="Genomic_DNA"/>
</dbReference>
<proteinExistence type="predicted"/>
<evidence type="ECO:0000259" key="2">
    <source>
        <dbReference type="PROSITE" id="PS50829"/>
    </source>
</evidence>
<dbReference type="InParanoid" id="D8UJS5"/>
<feature type="compositionally biased region" description="Pro residues" evidence="1">
    <location>
        <begin position="654"/>
        <end position="667"/>
    </location>
</feature>
<dbReference type="InterPro" id="IPR003169">
    <property type="entry name" value="GYF"/>
</dbReference>
<feature type="compositionally biased region" description="Polar residues" evidence="1">
    <location>
        <begin position="857"/>
        <end position="868"/>
    </location>
</feature>
<sequence>MAQHLGSATWRGPDAPSNRDPKWPEKDRPDYNAARDRPARWREREEDSRDRNNTWDNDRQIGGVMPVDVVAGVLLLTIDGWIGSQAVQLLVSVSGSPVCRRSRSCPSAPQSRTGGARKARTAVLEKTVGAHRALEVGLWPGVLVLLMAASRRHRPAGAEALPPDAAGDLNVASGPAAPGSGAPDRWDVPRGGHLDRHDSNAGPGGSGSGYGSGGHSGVRRYSSPVMSKIYNHMLSSHGEKLPMPRINPEVALQYSEYLSESVAEAAAQQLGGGGSSSGAGESANGLSGGGTAPAGAAHPGGQTQLTSVSSNPPVPSLPVTHELYLQDQWVYKDPQGVTQGPFTRMDILDWLAFHYFGEDLPIRAAALEGTPFIPLGQMMKMWDAIERGRPLGPPGFTPAAPTVALPNAAADANKQPQVTQTQQATAAAVAPLPSVSSIGLSAAASGDLSQAGSMAAAQNASSATAAAPGGTAQRTSSLLETLLGKKLASESPVQQPTAATAGLGGLQGPLGTSAPVPLPDNVQQPGVARPFTLDPPVQLHSAGSNGLGGTPLGGLGGLGGPLGGGLGGFGSGLPGAAGMGPGGLGGMGGPAGIGPGPWGGPLVGPGGPLPGAPGGPVLPGWGRDPLVGGYDPLRRPDLHPGIHGAAGIWGSGPPFRPEGPPLGPGPFVPQAAVAGDTAAGQPGLAPLSDALLSKPEPVQPQPPAPGPLQANPAMPPQLPPPQQVTMPIQQQTALQQQQQQQLSQASAWGTAPVQPVAASRSLADIQREQAMEAARQAALREQQQQQAAALAEAVAAQQTIPAAPPAPTVAPPAAQELPPMQGALPSHQPQAGAWGAAVVPEPYRPISGLPPALQQLFATANRTSQPGSESAPAELQALATEPVQQSTTTATGSASLTDTASASAAGTGGGKKKKTPQLVLQEQPKPQTTAAPQPATVTAVAAEDVSAGAGQSSSTTVTPRPEPKLAPWASAAAAKPPTSGMTLREIQMQEAEAAARAARAAAAAPEATPAQSAVATMPAAAAAAATPAAAAPAGVSPWAKIAAATPGPNAAVANTVAPAPPPPAPAGTAWRPAPPPAAPQAPAVATPTGSSIAADTSPSRKTAPIASNAAAAVAPAARGGRPAVTAAPVEPPTAPVGVTGTAPRGTTLAELLEKQLNPAAAAASSAAPKAWGGAAAKPPPVTNLRAVIYEESAAELEGGVVEEDLSDVLPMLQQQKPPVPPVSANGGWSAAPAPPPGPTLRDIQQQEEEAARRRAAAAAPPVRAASTSASSAAGAEDEGLFWDYGPVATAPAAPARAASIEAPKPAAAAKPAAPAPPSAPVSARGGWASMAAAAAPPPPTAAAVAAKSLNAVPAARASAAAVIAKPAAAAVAPTRASAPAPAPATSTSYAPAAMASNPGGDDSAGLFDGEIQMSAEFRNWCRSKMVEFFGNDDLSLVHFLLTVNSRSEVADYCQVYMRGKPNVSTFVADFLKRKDAELARQASGSKGKNKGSGGGSAGAAAAKGATSKSAVAVSEWQKATSTAQQAAASGGNKKGGSSGGGKQPTVKKVGGITATVPGFSLLSDRA</sequence>
<dbReference type="RefSeq" id="XP_002958896.1">
    <property type="nucleotide sequence ID" value="XM_002958850.1"/>
</dbReference>
<feature type="region of interest" description="Disordered" evidence="1">
    <location>
        <begin position="1"/>
        <end position="60"/>
    </location>
</feature>
<accession>D8UJS5</accession>
<dbReference type="SUPFAM" id="SSF55277">
    <property type="entry name" value="GYF domain"/>
    <property type="match status" value="1"/>
</dbReference>
<protein>
    <recommendedName>
        <fullName evidence="2">GYF domain-containing protein</fullName>
    </recommendedName>
</protein>
<feature type="compositionally biased region" description="Low complexity" evidence="1">
    <location>
        <begin position="1080"/>
        <end position="1089"/>
    </location>
</feature>
<feature type="compositionally biased region" description="Low complexity" evidence="1">
    <location>
        <begin position="1256"/>
        <end position="1274"/>
    </location>
</feature>
<organism evidence="4">
    <name type="scientific">Volvox carteri f. nagariensis</name>
    <dbReference type="NCBI Taxonomy" id="3068"/>
    <lineage>
        <taxon>Eukaryota</taxon>
        <taxon>Viridiplantae</taxon>
        <taxon>Chlorophyta</taxon>
        <taxon>core chlorophytes</taxon>
        <taxon>Chlorophyceae</taxon>
        <taxon>CS clade</taxon>
        <taxon>Chlamydomonadales</taxon>
        <taxon>Volvocaceae</taxon>
        <taxon>Volvox</taxon>
    </lineage>
</organism>
<feature type="region of interest" description="Disordered" evidence="1">
    <location>
        <begin position="944"/>
        <end position="963"/>
    </location>
</feature>
<feature type="compositionally biased region" description="Low complexity" evidence="1">
    <location>
        <begin position="1522"/>
        <end position="1531"/>
    </location>
</feature>
<dbReference type="InterPro" id="IPR035445">
    <property type="entry name" value="GYF-like_dom_sf"/>
</dbReference>
<dbReference type="SMART" id="SM00444">
    <property type="entry name" value="GYF"/>
    <property type="match status" value="1"/>
</dbReference>
<dbReference type="Proteomes" id="UP000001058">
    <property type="component" value="Unassembled WGS sequence"/>
</dbReference>
<feature type="compositionally biased region" description="Basic and acidic residues" evidence="1">
    <location>
        <begin position="17"/>
        <end position="59"/>
    </location>
</feature>
<feature type="region of interest" description="Disordered" evidence="1">
    <location>
        <begin position="489"/>
        <end position="545"/>
    </location>
</feature>
<feature type="region of interest" description="Disordered" evidence="1">
    <location>
        <begin position="157"/>
        <end position="218"/>
    </location>
</feature>
<feature type="region of interest" description="Disordered" evidence="1">
    <location>
        <begin position="857"/>
        <end position="936"/>
    </location>
</feature>
<feature type="compositionally biased region" description="Low complexity" evidence="1">
    <location>
        <begin position="886"/>
        <end position="905"/>
    </location>
</feature>
<feature type="compositionally biased region" description="Polar residues" evidence="1">
    <location>
        <begin position="1090"/>
        <end position="1100"/>
    </location>
</feature>
<reference evidence="3 4" key="1">
    <citation type="journal article" date="2010" name="Science">
        <title>Genomic analysis of organismal complexity in the multicellular green alga Volvox carteri.</title>
        <authorList>
            <person name="Prochnik S.E."/>
            <person name="Umen J."/>
            <person name="Nedelcu A.M."/>
            <person name="Hallmann A."/>
            <person name="Miller S.M."/>
            <person name="Nishii I."/>
            <person name="Ferris P."/>
            <person name="Kuo A."/>
            <person name="Mitros T."/>
            <person name="Fritz-Laylin L.K."/>
            <person name="Hellsten U."/>
            <person name="Chapman J."/>
            <person name="Simakov O."/>
            <person name="Rensing S.A."/>
            <person name="Terry A."/>
            <person name="Pangilinan J."/>
            <person name="Kapitonov V."/>
            <person name="Jurka J."/>
            <person name="Salamov A."/>
            <person name="Shapiro H."/>
            <person name="Schmutz J."/>
            <person name="Grimwood J."/>
            <person name="Lindquist E."/>
            <person name="Lucas S."/>
            <person name="Grigoriev I.V."/>
            <person name="Schmitt R."/>
            <person name="Kirk D."/>
            <person name="Rokhsar D.S."/>
        </authorList>
    </citation>
    <scope>NUCLEOTIDE SEQUENCE [LARGE SCALE GENOMIC DNA]</scope>
    <source>
        <strain evidence="4">f. Nagariensis / Eve</strain>
    </source>
</reference>
<dbReference type="eggNOG" id="KOG1862">
    <property type="taxonomic scope" value="Eukaryota"/>
</dbReference>
<feature type="compositionally biased region" description="Gly residues" evidence="1">
    <location>
        <begin position="202"/>
        <end position="216"/>
    </location>
</feature>
<feature type="compositionally biased region" description="Low complexity" evidence="1">
    <location>
        <begin position="729"/>
        <end position="747"/>
    </location>
</feature>
<name>D8UJS5_VOLCA</name>
<evidence type="ECO:0000313" key="4">
    <source>
        <dbReference type="Proteomes" id="UP000001058"/>
    </source>
</evidence>